<dbReference type="GO" id="GO:0003697">
    <property type="term" value="F:single-stranded DNA binding"/>
    <property type="evidence" value="ECO:0007669"/>
    <property type="project" value="TreeGrafter"/>
</dbReference>
<accession>A0A1E3QJW1</accession>
<dbReference type="GO" id="GO:0006281">
    <property type="term" value="P:DNA repair"/>
    <property type="evidence" value="ECO:0007669"/>
    <property type="project" value="UniProtKB-KW"/>
</dbReference>
<organism evidence="13 14">
    <name type="scientific">Babjeviella inositovora NRRL Y-12698</name>
    <dbReference type="NCBI Taxonomy" id="984486"/>
    <lineage>
        <taxon>Eukaryota</taxon>
        <taxon>Fungi</taxon>
        <taxon>Dikarya</taxon>
        <taxon>Ascomycota</taxon>
        <taxon>Saccharomycotina</taxon>
        <taxon>Pichiomycetes</taxon>
        <taxon>Serinales incertae sedis</taxon>
        <taxon>Babjeviella</taxon>
    </lineage>
</organism>
<dbReference type="GO" id="GO:0017005">
    <property type="term" value="F:3'-tyrosyl-DNA phosphodiesterase activity"/>
    <property type="evidence" value="ECO:0007669"/>
    <property type="project" value="TreeGrafter"/>
</dbReference>
<evidence type="ECO:0000256" key="1">
    <source>
        <dbReference type="ARBA" id="ARBA00004123"/>
    </source>
</evidence>
<keyword evidence="5" id="KW-0378">Hydrolase</keyword>
<dbReference type="PANTHER" id="PTHR12415:SF0">
    <property type="entry name" value="TYROSYL-DNA PHOSPHODIESTERASE 1"/>
    <property type="match status" value="1"/>
</dbReference>
<name>A0A1E3QJW1_9ASCO</name>
<dbReference type="Proteomes" id="UP000094336">
    <property type="component" value="Unassembled WGS sequence"/>
</dbReference>
<evidence type="ECO:0000256" key="3">
    <source>
        <dbReference type="ARBA" id="ARBA00022722"/>
    </source>
</evidence>
<feature type="binding site" evidence="10">
    <location>
        <position position="272"/>
    </location>
    <ligand>
        <name>substrate</name>
    </ligand>
</feature>
<feature type="active site" description="Nucleophile" evidence="9">
    <location>
        <position position="270"/>
    </location>
</feature>
<evidence type="ECO:0000256" key="6">
    <source>
        <dbReference type="ARBA" id="ARBA00022839"/>
    </source>
</evidence>
<evidence type="ECO:0000256" key="7">
    <source>
        <dbReference type="ARBA" id="ARBA00023204"/>
    </source>
</evidence>
<dbReference type="Gene3D" id="3.30.870.10">
    <property type="entry name" value="Endonuclease Chain A"/>
    <property type="match status" value="2"/>
</dbReference>
<feature type="binding site" evidence="10">
    <location>
        <position position="516"/>
    </location>
    <ligand>
        <name>substrate</name>
    </ligand>
</feature>
<reference evidence="14" key="1">
    <citation type="submission" date="2016-05" db="EMBL/GenBank/DDBJ databases">
        <title>Comparative genomics of biotechnologically important yeasts.</title>
        <authorList>
            <consortium name="DOE Joint Genome Institute"/>
            <person name="Riley R."/>
            <person name="Haridas S."/>
            <person name="Wolfe K.H."/>
            <person name="Lopes M.R."/>
            <person name="Hittinger C.T."/>
            <person name="Goker M."/>
            <person name="Salamov A."/>
            <person name="Wisecaver J."/>
            <person name="Long T.M."/>
            <person name="Aerts A.L."/>
            <person name="Barry K."/>
            <person name="Choi C."/>
            <person name="Clum A."/>
            <person name="Coughlan A.Y."/>
            <person name="Deshpande S."/>
            <person name="Douglass A.P."/>
            <person name="Hanson S.J."/>
            <person name="Klenk H.-P."/>
            <person name="Labutti K."/>
            <person name="Lapidus A."/>
            <person name="Lindquist E."/>
            <person name="Lipzen A."/>
            <person name="Meier-Kolthoff J.P."/>
            <person name="Ohm R.A."/>
            <person name="Otillar R.P."/>
            <person name="Pangilinan J."/>
            <person name="Peng Y."/>
            <person name="Rokas A."/>
            <person name="Rosa C.A."/>
            <person name="Scheuner C."/>
            <person name="Sibirny A.A."/>
            <person name="Slot J.C."/>
            <person name="Stielow J.B."/>
            <person name="Sun H."/>
            <person name="Kurtzman C.P."/>
            <person name="Blackwell M."/>
            <person name="Grigoriev I.V."/>
            <person name="Jeffries T.W."/>
        </authorList>
    </citation>
    <scope>NUCLEOTIDE SEQUENCE [LARGE SCALE GENOMIC DNA]</scope>
    <source>
        <strain evidence="14">NRRL Y-12698</strain>
    </source>
</reference>
<feature type="active site" description="Proton donor/acceptor" evidence="9">
    <location>
        <position position="514"/>
    </location>
</feature>
<dbReference type="OrthoDB" id="47785at2759"/>
<keyword evidence="7" id="KW-0234">DNA repair</keyword>
<dbReference type="PANTHER" id="PTHR12415">
    <property type="entry name" value="TYROSYL-DNA PHOSPHODIESTERASE 1"/>
    <property type="match status" value="1"/>
</dbReference>
<evidence type="ECO:0000256" key="12">
    <source>
        <dbReference type="SAM" id="MobiDB-lite"/>
    </source>
</evidence>
<feature type="region of interest" description="Disordered" evidence="12">
    <location>
        <begin position="18"/>
        <end position="64"/>
    </location>
</feature>
<dbReference type="GO" id="GO:0004527">
    <property type="term" value="F:exonuclease activity"/>
    <property type="evidence" value="ECO:0007669"/>
    <property type="project" value="UniProtKB-KW"/>
</dbReference>
<dbReference type="GO" id="GO:0003690">
    <property type="term" value="F:double-stranded DNA binding"/>
    <property type="evidence" value="ECO:0007669"/>
    <property type="project" value="TreeGrafter"/>
</dbReference>
<evidence type="ECO:0000256" key="4">
    <source>
        <dbReference type="ARBA" id="ARBA00022763"/>
    </source>
</evidence>
<protein>
    <recommendedName>
        <fullName evidence="15">PLD phosphodiesterase domain-containing protein</fullName>
    </recommendedName>
</protein>
<keyword evidence="3" id="KW-0540">Nuclease</keyword>
<evidence type="ECO:0000256" key="5">
    <source>
        <dbReference type="ARBA" id="ARBA00022801"/>
    </source>
</evidence>
<dbReference type="RefSeq" id="XP_018983304.1">
    <property type="nucleotide sequence ID" value="XM_019129676.1"/>
</dbReference>
<evidence type="ECO:0000256" key="10">
    <source>
        <dbReference type="PIRSR" id="PIRSR610347-2"/>
    </source>
</evidence>
<dbReference type="Pfam" id="PF06087">
    <property type="entry name" value="Tyr-DNA_phospho"/>
    <property type="match status" value="1"/>
</dbReference>
<feature type="compositionally biased region" description="Polar residues" evidence="12">
    <location>
        <begin position="53"/>
        <end position="64"/>
    </location>
</feature>
<gene>
    <name evidence="13" type="ORF">BABINDRAFT_163026</name>
</gene>
<evidence type="ECO:0000256" key="11">
    <source>
        <dbReference type="PIRSR" id="PIRSR610347-3"/>
    </source>
</evidence>
<evidence type="ECO:0000313" key="14">
    <source>
        <dbReference type="Proteomes" id="UP000094336"/>
    </source>
</evidence>
<proteinExistence type="inferred from homology"/>
<dbReference type="AlphaFoldDB" id="A0A1E3QJW1"/>
<feature type="site" description="Interaction with DNA" evidence="11">
    <location>
        <position position="541"/>
    </location>
</feature>
<evidence type="ECO:0000256" key="2">
    <source>
        <dbReference type="ARBA" id="ARBA00010205"/>
    </source>
</evidence>
<feature type="region of interest" description="Disordered" evidence="12">
    <location>
        <begin position="146"/>
        <end position="178"/>
    </location>
</feature>
<evidence type="ECO:0000313" key="13">
    <source>
        <dbReference type="EMBL" id="ODQ77976.1"/>
    </source>
</evidence>
<dbReference type="GO" id="GO:0005634">
    <property type="term" value="C:nucleus"/>
    <property type="evidence" value="ECO:0007669"/>
    <property type="project" value="UniProtKB-SubCell"/>
</dbReference>
<evidence type="ECO:0000256" key="9">
    <source>
        <dbReference type="PIRSR" id="PIRSR610347-1"/>
    </source>
</evidence>
<evidence type="ECO:0008006" key="15">
    <source>
        <dbReference type="Google" id="ProtNLM"/>
    </source>
</evidence>
<sequence>MSGIKRSAAAMKVAEIWAKRGPSKAGAESLSRPVAEVDSSTGTDAIPNEEEMSSSMTNTRDQLNDPTVVTDVVYKASSSAGHAFVTAGVGNGLPRASKMEVAPPQIHTYSNKKEVHPSHEVIEIDSESELPENIATLAEVIDITSGSETEISDRDLSETDADPGDTAGSPSPNPTSPFLLLETPTMSNTPGANFDAVSFESLVSSPAIFRTYQFNYCIDLDFFLPHVCKSTEVVFITQHDISDLHAYRLDEGWNVRQLLVTNLGRYGTHHLKVMVNFYNMDGKDSVEIVIMTANLQLLDMAASQSVWRSGLLPKAESRKEASSTFKVDFLNYLRRYGLSEVLELAKNLEGYEFSSIEVEFLGSAPGGYDLTSAETYGYAKLYKLLEKYNLFFPGKCDVVSQVSSIASAVAYRAGSVQTLFQHLLCPLIIKGSDFPLQPGAKSILEDQRSHKYRPSIVYPTAKDVSESSIGYNSGQYLHYNYLTSAPQRAQDALLRTCFARWKSEKANRQQAIGHCKFYFVAQTEEGHTTLPWCLMTSANLSKQAWGAPCVGSKGWWRQTLQVASYEAGVFLPGPIMPVFGANSLTIMEKQMAEKRLGDGYSVVRLPFDLPLEKYAVGDAPWSLLANSGVVDSLGRRYDSKRGLYIE</sequence>
<keyword evidence="14" id="KW-1185">Reference proteome</keyword>
<comment type="similarity">
    <text evidence="2">Belongs to the tyrosyl-DNA phosphodiesterase family.</text>
</comment>
<dbReference type="EMBL" id="KV454437">
    <property type="protein sequence ID" value="ODQ77976.1"/>
    <property type="molecule type" value="Genomic_DNA"/>
</dbReference>
<keyword evidence="8" id="KW-0539">Nucleus</keyword>
<dbReference type="STRING" id="984486.A0A1E3QJW1"/>
<dbReference type="GeneID" id="30147529"/>
<dbReference type="InterPro" id="IPR010347">
    <property type="entry name" value="Tdp1"/>
</dbReference>
<comment type="subcellular location">
    <subcellularLocation>
        <location evidence="1">Nucleus</location>
    </subcellularLocation>
</comment>
<evidence type="ECO:0000256" key="8">
    <source>
        <dbReference type="ARBA" id="ARBA00023242"/>
    </source>
</evidence>
<dbReference type="SUPFAM" id="SSF56024">
    <property type="entry name" value="Phospholipase D/nuclease"/>
    <property type="match status" value="2"/>
</dbReference>
<keyword evidence="6" id="KW-0269">Exonuclease</keyword>
<keyword evidence="4" id="KW-0227">DNA damage</keyword>